<dbReference type="OrthoDB" id="6499973at2759"/>
<keyword evidence="5" id="KW-1185">Reference proteome</keyword>
<evidence type="ECO:0000256" key="1">
    <source>
        <dbReference type="ARBA" id="ARBA00004141"/>
    </source>
</evidence>
<name>A0A1C7MKF1_GRIFR</name>
<sequence>MLHSDDMASVGSCQKRGSAIQVLEAETKLAESRWPDGQVSFDSGHDAWLTMIGGWLVAFCTFGAASSFGVYQAIYTLQNTSTPSNISWIGSLQFFLTFSVGLPAGKLLDAGYFHHIQIGGALLCVFSWFMLSLADTTKYYQIILSQGVGVGLGSGLMYSPVLSVQAHHWKRRRALAMGIVLSGSSFGGIVLPIMLNKLLHSSAGFAWGVRASAFLILGLLTIANLCMRTRYPPEDGTASSQRRSTVRILHDLPHWVAVIGSTLMLFGLYTPYFYLQLFVNIHGLSPTLAFYSVATLNASSFFGRTMLNFAADNVGHFNCNKHRRSDCIRDPIWLFLRRICMPLGSSISYAVEGPIGSRCSHRIRILLVILRSPRRLAYRWRTAETRLSVVPIDCVQRSNDDRGSILHVSGSPNCGKAQGKPACLILALYAVMW</sequence>
<dbReference type="AlphaFoldDB" id="A0A1C7MKF1"/>
<dbReference type="InterPro" id="IPR036259">
    <property type="entry name" value="MFS_trans_sf"/>
</dbReference>
<dbReference type="InterPro" id="IPR011701">
    <property type="entry name" value="MFS"/>
</dbReference>
<dbReference type="PANTHER" id="PTHR11360:SF284">
    <property type="entry name" value="EG:103B4.3 PROTEIN-RELATED"/>
    <property type="match status" value="1"/>
</dbReference>
<dbReference type="GO" id="GO:0022857">
    <property type="term" value="F:transmembrane transporter activity"/>
    <property type="evidence" value="ECO:0007669"/>
    <property type="project" value="InterPro"/>
</dbReference>
<feature type="transmembrane region" description="Helical" evidence="3">
    <location>
        <begin position="207"/>
        <end position="227"/>
    </location>
</feature>
<evidence type="ECO:0000313" key="4">
    <source>
        <dbReference type="EMBL" id="OBZ76896.1"/>
    </source>
</evidence>
<proteinExistence type="inferred from homology"/>
<organism evidence="4 5">
    <name type="scientific">Grifola frondosa</name>
    <name type="common">Maitake</name>
    <name type="synonym">Polyporus frondosus</name>
    <dbReference type="NCBI Taxonomy" id="5627"/>
    <lineage>
        <taxon>Eukaryota</taxon>
        <taxon>Fungi</taxon>
        <taxon>Dikarya</taxon>
        <taxon>Basidiomycota</taxon>
        <taxon>Agaricomycotina</taxon>
        <taxon>Agaricomycetes</taxon>
        <taxon>Polyporales</taxon>
        <taxon>Grifolaceae</taxon>
        <taxon>Grifola</taxon>
    </lineage>
</organism>
<accession>A0A1C7MKF1</accession>
<comment type="caution">
    <text evidence="4">The sequence shown here is derived from an EMBL/GenBank/DDBJ whole genome shotgun (WGS) entry which is preliminary data.</text>
</comment>
<dbReference type="InterPro" id="IPR050327">
    <property type="entry name" value="Proton-linked_MCT"/>
</dbReference>
<keyword evidence="3" id="KW-1133">Transmembrane helix</keyword>
<dbReference type="Gene3D" id="1.20.1250.20">
    <property type="entry name" value="MFS general substrate transporter like domains"/>
    <property type="match status" value="1"/>
</dbReference>
<dbReference type="Pfam" id="PF07690">
    <property type="entry name" value="MFS_1"/>
    <property type="match status" value="1"/>
</dbReference>
<protein>
    <submittedName>
        <fullName evidence="4">Riboflavin transporter MCH5</fullName>
    </submittedName>
</protein>
<gene>
    <name evidence="4" type="primary">MCH5_0</name>
    <name evidence="4" type="ORF">A0H81_03199</name>
</gene>
<dbReference type="PANTHER" id="PTHR11360">
    <property type="entry name" value="MONOCARBOXYLATE TRANSPORTER"/>
    <property type="match status" value="1"/>
</dbReference>
<comment type="similarity">
    <text evidence="2">Belongs to the major facilitator superfamily. Monocarboxylate porter (TC 2.A.1.13) family.</text>
</comment>
<dbReference type="Proteomes" id="UP000092993">
    <property type="component" value="Unassembled WGS sequence"/>
</dbReference>
<reference evidence="4 5" key="1">
    <citation type="submission" date="2016-03" db="EMBL/GenBank/DDBJ databases">
        <title>Whole genome sequencing of Grifola frondosa 9006-11.</title>
        <authorList>
            <person name="Min B."/>
            <person name="Park H."/>
            <person name="Kim J.-G."/>
            <person name="Cho H."/>
            <person name="Oh Y.-L."/>
            <person name="Kong W.-S."/>
            <person name="Choi I.-G."/>
        </authorList>
    </citation>
    <scope>NUCLEOTIDE SEQUENCE [LARGE SCALE GENOMIC DNA]</scope>
    <source>
        <strain evidence="4 5">9006-11</strain>
    </source>
</reference>
<dbReference type="OMA" id="WIGSFQF"/>
<evidence type="ECO:0000256" key="3">
    <source>
        <dbReference type="SAM" id="Phobius"/>
    </source>
</evidence>
<feature type="transmembrane region" description="Helical" evidence="3">
    <location>
        <begin position="248"/>
        <end position="269"/>
    </location>
</feature>
<feature type="transmembrane region" description="Helical" evidence="3">
    <location>
        <begin position="48"/>
        <end position="74"/>
    </location>
</feature>
<feature type="transmembrane region" description="Helical" evidence="3">
    <location>
        <begin position="86"/>
        <end position="105"/>
    </location>
</feature>
<evidence type="ECO:0000313" key="5">
    <source>
        <dbReference type="Proteomes" id="UP000092993"/>
    </source>
</evidence>
<keyword evidence="3" id="KW-0812">Transmembrane</keyword>
<dbReference type="GO" id="GO:0016020">
    <property type="term" value="C:membrane"/>
    <property type="evidence" value="ECO:0007669"/>
    <property type="project" value="UniProtKB-SubCell"/>
</dbReference>
<evidence type="ECO:0000256" key="2">
    <source>
        <dbReference type="ARBA" id="ARBA00006727"/>
    </source>
</evidence>
<keyword evidence="3" id="KW-0472">Membrane</keyword>
<feature type="transmembrane region" description="Helical" evidence="3">
    <location>
        <begin position="174"/>
        <end position="195"/>
    </location>
</feature>
<dbReference type="EMBL" id="LUGG01000003">
    <property type="protein sequence ID" value="OBZ76896.1"/>
    <property type="molecule type" value="Genomic_DNA"/>
</dbReference>
<comment type="subcellular location">
    <subcellularLocation>
        <location evidence="1">Membrane</location>
        <topology evidence="1">Multi-pass membrane protein</topology>
    </subcellularLocation>
</comment>
<feature type="transmembrane region" description="Helical" evidence="3">
    <location>
        <begin position="112"/>
        <end position="133"/>
    </location>
</feature>
<dbReference type="SUPFAM" id="SSF103473">
    <property type="entry name" value="MFS general substrate transporter"/>
    <property type="match status" value="1"/>
</dbReference>